<organism evidence="2 4">
    <name type="scientific">Streptococcus suis</name>
    <dbReference type="NCBI Taxonomy" id="1307"/>
    <lineage>
        <taxon>Bacteria</taxon>
        <taxon>Bacillati</taxon>
        <taxon>Bacillota</taxon>
        <taxon>Bacilli</taxon>
        <taxon>Lactobacillales</taxon>
        <taxon>Streptococcaceae</taxon>
        <taxon>Streptococcus</taxon>
    </lineage>
</organism>
<dbReference type="Proteomes" id="UP000748881">
    <property type="component" value="Unassembled WGS sequence"/>
</dbReference>
<accession>A0A116NPT3</accession>
<protein>
    <submittedName>
        <fullName evidence="2">Uncharacterized protein</fullName>
    </submittedName>
</protein>
<sequence>MDNQKIVSFALDLVGVDLEKLFDGLGLTENIERKNIRKNVDDFNSEMIKRHKDNPDFEKVLNFWKDNNIVEELLKLRYSLNSKFENYHQYKMHIEKKIKSEEVNGSFLINLMDDFEKMLSKIVQQESGISQALLATFAKQMELKKNSGVDYLLNVESKGSENSSDIFIQNWLIQDYGRIFEFRPKVEGSVLRNVKIFGIKSLRFDNLESDLNNLKRMYEDVKEEFESLEDPKIGELYDSLRKGGSVKSKPKYQYLLQLFNIFKFENVITNVSDILNSLFPEPRDLLKKDFVVSFARIGDVAEKKKFSTKETNHRYKIYFNECYKINYLLNALAIPLNQSFIVNYEIDGKIMYEYFWNHSVSGGNFESKILDCNNLKENEKSIIESLNMFDDHEFYQSEEYSAYALIKKIRDCIVDNYASSWYEFDN</sequence>
<evidence type="ECO:0000256" key="1">
    <source>
        <dbReference type="SAM" id="Coils"/>
    </source>
</evidence>
<dbReference type="AlphaFoldDB" id="A0A116NPT3"/>
<gene>
    <name evidence="2" type="ORF">ERS132457_02014</name>
    <name evidence="3" type="ORF">HO898_04430</name>
</gene>
<keyword evidence="1" id="KW-0175">Coiled coil</keyword>
<reference evidence="3" key="2">
    <citation type="submission" date="2020-05" db="EMBL/GenBank/DDBJ databases">
        <title>Linking phenotype, genotype and ecology: antimicrobial resistance in the zoonotic pathogen Streptococcus suis.</title>
        <authorList>
            <person name="Hadjirin N.F."/>
            <person name="Miller E.L."/>
            <person name="Murray G.R."/>
            <person name="Yen P.L.K."/>
            <person name="Phuc H.D."/>
            <person name="Wileman T.M."/>
            <person name="Hernandez-Garcia J."/>
            <person name="Williamson S.M."/>
            <person name="Parkhill J."/>
            <person name="Maskell D.J."/>
            <person name="Zhou R."/>
            <person name="Fittipaldi N."/>
            <person name="Gottschalk M."/>
            <person name="Tucker A.D.W."/>
            <person name="Hoa N.T."/>
            <person name="Welch J."/>
            <person name="Weinert L.A."/>
        </authorList>
    </citation>
    <scope>NUCLEOTIDE SEQUENCE</scope>
    <source>
        <strain evidence="3">TMW_SS111</strain>
    </source>
</reference>
<dbReference type="EMBL" id="JABLKP010000004">
    <property type="protein sequence ID" value="NQP83002.1"/>
    <property type="molecule type" value="Genomic_DNA"/>
</dbReference>
<reference evidence="2 4" key="1">
    <citation type="submission" date="2016-02" db="EMBL/GenBank/DDBJ databases">
        <authorList>
            <consortium name="Pathogen Informatics"/>
        </authorList>
    </citation>
    <scope>NUCLEOTIDE SEQUENCE [LARGE SCALE GENOMIC DNA]</scope>
    <source>
        <strain evidence="2 4">LSS95</strain>
    </source>
</reference>
<evidence type="ECO:0000313" key="3">
    <source>
        <dbReference type="EMBL" id="NQP83002.1"/>
    </source>
</evidence>
<evidence type="ECO:0000313" key="4">
    <source>
        <dbReference type="Proteomes" id="UP000069831"/>
    </source>
</evidence>
<dbReference type="Proteomes" id="UP000069831">
    <property type="component" value="Unassembled WGS sequence"/>
</dbReference>
<evidence type="ECO:0000313" key="2">
    <source>
        <dbReference type="EMBL" id="CYW12534.1"/>
    </source>
</evidence>
<proteinExistence type="predicted"/>
<dbReference type="EMBL" id="FIIR01000034">
    <property type="protein sequence ID" value="CYW12534.1"/>
    <property type="molecule type" value="Genomic_DNA"/>
</dbReference>
<name>A0A116NPT3_STRSU</name>
<feature type="coiled-coil region" evidence="1">
    <location>
        <begin position="204"/>
        <end position="231"/>
    </location>
</feature>
<dbReference type="RefSeq" id="WP_024412296.1">
    <property type="nucleotide sequence ID" value="NZ_CEEK01000093.1"/>
</dbReference>